<feature type="domain" description="Translation elongation factor EFTs/EF1B dimerisation" evidence="4">
    <location>
        <begin position="112"/>
        <end position="264"/>
    </location>
</feature>
<dbReference type="KEGG" id="beq:BEWA_011340"/>
<dbReference type="STRING" id="1537102.L0B3B4"/>
<dbReference type="EMBL" id="CP001670">
    <property type="protein sequence ID" value="AFZ81716.1"/>
    <property type="molecule type" value="Genomic_DNA"/>
</dbReference>
<dbReference type="GeneID" id="15804734"/>
<dbReference type="Proteomes" id="UP000031512">
    <property type="component" value="Chromosome 3"/>
</dbReference>
<dbReference type="GO" id="GO:0003746">
    <property type="term" value="F:translation elongation factor activity"/>
    <property type="evidence" value="ECO:0007669"/>
    <property type="project" value="UniProtKB-KW"/>
</dbReference>
<accession>L0B3B4</accession>
<dbReference type="InterPro" id="IPR036402">
    <property type="entry name" value="EF-Ts_dimer_sf"/>
</dbReference>
<dbReference type="eggNOG" id="ENOG502QX1W">
    <property type="taxonomic scope" value="Eukaryota"/>
</dbReference>
<evidence type="ECO:0000313" key="6">
    <source>
        <dbReference type="Proteomes" id="UP000031512"/>
    </source>
</evidence>
<evidence type="ECO:0000256" key="3">
    <source>
        <dbReference type="ARBA" id="ARBA00022917"/>
    </source>
</evidence>
<dbReference type="OrthoDB" id="277235at2759"/>
<gene>
    <name evidence="5" type="ORF">BEWA_011340</name>
</gene>
<dbReference type="Gene3D" id="1.10.8.10">
    <property type="entry name" value="DNA helicase RuvA subunit, C-terminal domain"/>
    <property type="match status" value="1"/>
</dbReference>
<dbReference type="Gene3D" id="3.30.479.20">
    <property type="entry name" value="Elongation factor Ts, dimerisation domain"/>
    <property type="match status" value="1"/>
</dbReference>
<dbReference type="GO" id="GO:0070125">
    <property type="term" value="P:mitochondrial translational elongation"/>
    <property type="evidence" value="ECO:0007669"/>
    <property type="project" value="TreeGrafter"/>
</dbReference>
<organism evidence="5 6">
    <name type="scientific">Theileria equi strain WA</name>
    <dbReference type="NCBI Taxonomy" id="1537102"/>
    <lineage>
        <taxon>Eukaryota</taxon>
        <taxon>Sar</taxon>
        <taxon>Alveolata</taxon>
        <taxon>Apicomplexa</taxon>
        <taxon>Aconoidasida</taxon>
        <taxon>Piroplasmida</taxon>
        <taxon>Theileriidae</taxon>
        <taxon>Theileria</taxon>
    </lineage>
</organism>
<keyword evidence="6" id="KW-1185">Reference proteome</keyword>
<sequence length="351" mass="39666">MRSIGFFLARISNKYSKKTTEFEIRYLNCKARSFTSKITNDQLKLVKQLREITKEGVLTCKKILSEHNWNITSAISHIHGSQESRVYDLDLGTLKHGKIAVYEPSVGNISASVELKCNCSFVSSSNNFVNLCTTICKSIVRSINREYKDISCQNGKILYTDSERVNDILAYQNTNSEDDHITIEALLKRISSQFGTNIILDNVMSWKNTANSTFGTYIHQKGCFDGVFLGNRISVIGVTYDSDKTTLRQPLREIADLLAMQLVACPLIQIGENNKECNQDLLIDLFMNQTIIKFDELNAILTQLSNDKLYPPINSETKVYEVIKIIGSIISSPFKVESLAYIHSGLINFRI</sequence>
<evidence type="ECO:0000313" key="5">
    <source>
        <dbReference type="EMBL" id="AFZ81716.1"/>
    </source>
</evidence>
<dbReference type="AlphaFoldDB" id="L0B3B4"/>
<dbReference type="GO" id="GO:0005739">
    <property type="term" value="C:mitochondrion"/>
    <property type="evidence" value="ECO:0007669"/>
    <property type="project" value="GOC"/>
</dbReference>
<dbReference type="SUPFAM" id="SSF54713">
    <property type="entry name" value="Elongation factor Ts (EF-Ts), dimerisation domain"/>
    <property type="match status" value="1"/>
</dbReference>
<name>L0B3B4_THEEQ</name>
<evidence type="ECO:0000256" key="2">
    <source>
        <dbReference type="ARBA" id="ARBA00022768"/>
    </source>
</evidence>
<dbReference type="Pfam" id="PF00889">
    <property type="entry name" value="EF_TS"/>
    <property type="match status" value="1"/>
</dbReference>
<dbReference type="CDD" id="cd14275">
    <property type="entry name" value="UBA_EF-Ts"/>
    <property type="match status" value="1"/>
</dbReference>
<protein>
    <recommendedName>
        <fullName evidence="4">Translation elongation factor EFTs/EF1B dimerisation domain-containing protein</fullName>
    </recommendedName>
</protein>
<dbReference type="PANTHER" id="PTHR11741:SF0">
    <property type="entry name" value="ELONGATION FACTOR TS, MITOCHONDRIAL"/>
    <property type="match status" value="1"/>
</dbReference>
<dbReference type="SUPFAM" id="SSF46934">
    <property type="entry name" value="UBA-like"/>
    <property type="match status" value="1"/>
</dbReference>
<evidence type="ECO:0000256" key="1">
    <source>
        <dbReference type="ARBA" id="ARBA00005532"/>
    </source>
</evidence>
<dbReference type="InterPro" id="IPR001816">
    <property type="entry name" value="Transl_elong_EFTs/EF1B"/>
</dbReference>
<dbReference type="InterPro" id="IPR009060">
    <property type="entry name" value="UBA-like_sf"/>
</dbReference>
<keyword evidence="2" id="KW-0251">Elongation factor</keyword>
<dbReference type="InterPro" id="IPR014039">
    <property type="entry name" value="Transl_elong_EFTs/EF1B_dimer"/>
</dbReference>
<dbReference type="RefSeq" id="XP_004831382.1">
    <property type="nucleotide sequence ID" value="XM_004831325.1"/>
</dbReference>
<keyword evidence="3" id="KW-0648">Protein biosynthesis</keyword>
<dbReference type="PANTHER" id="PTHR11741">
    <property type="entry name" value="ELONGATION FACTOR TS"/>
    <property type="match status" value="1"/>
</dbReference>
<evidence type="ECO:0000259" key="4">
    <source>
        <dbReference type="Pfam" id="PF00889"/>
    </source>
</evidence>
<reference evidence="5 6" key="1">
    <citation type="journal article" date="2012" name="BMC Genomics">
        <title>Comparative genomic analysis and phylogenetic position of Theileria equi.</title>
        <authorList>
            <person name="Kappmeyer L.S."/>
            <person name="Thiagarajan M."/>
            <person name="Herndon D.R."/>
            <person name="Ramsay J.D."/>
            <person name="Caler E."/>
            <person name="Djikeng A."/>
            <person name="Gillespie J.J."/>
            <person name="Lau A.O."/>
            <person name="Roalson E.H."/>
            <person name="Silva J.C."/>
            <person name="Silva M.G."/>
            <person name="Suarez C.E."/>
            <person name="Ueti M.W."/>
            <person name="Nene V.M."/>
            <person name="Mealey R.H."/>
            <person name="Knowles D.P."/>
            <person name="Brayton K.A."/>
        </authorList>
    </citation>
    <scope>NUCLEOTIDE SEQUENCE [LARGE SCALE GENOMIC DNA]</scope>
    <source>
        <strain evidence="5 6">WA</strain>
    </source>
</reference>
<proteinExistence type="inferred from homology"/>
<dbReference type="VEuPathDB" id="PiroplasmaDB:BEWA_011340"/>
<comment type="similarity">
    <text evidence="1">Belongs to the EF-Ts family.</text>
</comment>